<evidence type="ECO:0000313" key="3">
    <source>
        <dbReference type="Proteomes" id="UP001364617"/>
    </source>
</evidence>
<dbReference type="Proteomes" id="UP001364617">
    <property type="component" value="Unassembled WGS sequence"/>
</dbReference>
<proteinExistence type="predicted"/>
<protein>
    <submittedName>
        <fullName evidence="2">Uncharacterized protein</fullName>
    </submittedName>
</protein>
<evidence type="ECO:0000313" key="2">
    <source>
        <dbReference type="EMBL" id="KAK7169066.1"/>
    </source>
</evidence>
<name>A0AAN9DFE6_9TELE</name>
<feature type="compositionally biased region" description="Basic residues" evidence="1">
    <location>
        <begin position="8"/>
        <end position="19"/>
    </location>
</feature>
<feature type="region of interest" description="Disordered" evidence="1">
    <location>
        <begin position="1"/>
        <end position="72"/>
    </location>
</feature>
<dbReference type="EMBL" id="JAYKXH010000005">
    <property type="protein sequence ID" value="KAK7169066.1"/>
    <property type="molecule type" value="Genomic_DNA"/>
</dbReference>
<accession>A0AAN9DFE6</accession>
<dbReference type="AlphaFoldDB" id="A0AAN9DFE6"/>
<keyword evidence="3" id="KW-1185">Reference proteome</keyword>
<evidence type="ECO:0000256" key="1">
    <source>
        <dbReference type="SAM" id="MobiDB-lite"/>
    </source>
</evidence>
<comment type="caution">
    <text evidence="2">The sequence shown here is derived from an EMBL/GenBank/DDBJ whole genome shotgun (WGS) entry which is preliminary data.</text>
</comment>
<sequence length="72" mass="8000">MATQRLQTKTRRFGQRKRRSVGECLSTSQTERVSQGQATKRSVRQRGPRTPPQRSAAAVTLESSPSNNSSLL</sequence>
<reference evidence="2 3" key="1">
    <citation type="submission" date="2024-02" db="EMBL/GenBank/DDBJ databases">
        <title>Chromosome-level genome assembly of the Eurasian Minnow (Phoxinus phoxinus).</title>
        <authorList>
            <person name="Oriowo T.O."/>
            <person name="Martin S."/>
            <person name="Stange M."/>
            <person name="Chrysostomakis Y."/>
            <person name="Brown T."/>
            <person name="Winkler S."/>
            <person name="Kukowka S."/>
            <person name="Myers E.W."/>
            <person name="Bohne A."/>
        </authorList>
    </citation>
    <scope>NUCLEOTIDE SEQUENCE [LARGE SCALE GENOMIC DNA]</scope>
    <source>
        <strain evidence="2">ZFMK-TIS-60720</strain>
        <tissue evidence="2">Whole Organism</tissue>
    </source>
</reference>
<organism evidence="2 3">
    <name type="scientific">Phoxinus phoxinus</name>
    <name type="common">Eurasian minnow</name>
    <dbReference type="NCBI Taxonomy" id="58324"/>
    <lineage>
        <taxon>Eukaryota</taxon>
        <taxon>Metazoa</taxon>
        <taxon>Chordata</taxon>
        <taxon>Craniata</taxon>
        <taxon>Vertebrata</taxon>
        <taxon>Euteleostomi</taxon>
        <taxon>Actinopterygii</taxon>
        <taxon>Neopterygii</taxon>
        <taxon>Teleostei</taxon>
        <taxon>Ostariophysi</taxon>
        <taxon>Cypriniformes</taxon>
        <taxon>Leuciscidae</taxon>
        <taxon>Phoxininae</taxon>
        <taxon>Phoxinus</taxon>
    </lineage>
</organism>
<feature type="compositionally biased region" description="Low complexity" evidence="1">
    <location>
        <begin position="63"/>
        <end position="72"/>
    </location>
</feature>
<feature type="compositionally biased region" description="Polar residues" evidence="1">
    <location>
        <begin position="25"/>
        <end position="40"/>
    </location>
</feature>
<gene>
    <name evidence="2" type="ORF">R3I93_005153</name>
</gene>